<name>A0ABX8HB45_9BACL</name>
<dbReference type="CDD" id="cd00093">
    <property type="entry name" value="HTH_XRE"/>
    <property type="match status" value="1"/>
</dbReference>
<organism evidence="2 3">
    <name type="scientific">Paenibacillus sophorae</name>
    <dbReference type="NCBI Taxonomy" id="1333845"/>
    <lineage>
        <taxon>Bacteria</taxon>
        <taxon>Bacillati</taxon>
        <taxon>Bacillota</taxon>
        <taxon>Bacilli</taxon>
        <taxon>Bacillales</taxon>
        <taxon>Paenibacillaceae</taxon>
        <taxon>Paenibacillus</taxon>
    </lineage>
</organism>
<dbReference type="EMBL" id="CP076607">
    <property type="protein sequence ID" value="QWU14227.1"/>
    <property type="molecule type" value="Genomic_DNA"/>
</dbReference>
<protein>
    <submittedName>
        <fullName evidence="2">Helix-turn-helix transcriptional regulator</fullName>
    </submittedName>
</protein>
<dbReference type="InterPro" id="IPR001387">
    <property type="entry name" value="Cro/C1-type_HTH"/>
</dbReference>
<gene>
    <name evidence="2" type="ORF">KP014_20160</name>
</gene>
<keyword evidence="3" id="KW-1185">Reference proteome</keyword>
<evidence type="ECO:0000313" key="3">
    <source>
        <dbReference type="Proteomes" id="UP000683429"/>
    </source>
</evidence>
<proteinExistence type="predicted"/>
<sequence length="68" mass="7343">MYIKCVLGKIMKQKNLTNKDVVELTGVSRNTVTSLSANATKRIDYDTLTALCIGLGVTPGKLLVLSDD</sequence>
<evidence type="ECO:0000313" key="2">
    <source>
        <dbReference type="EMBL" id="QWU14227.1"/>
    </source>
</evidence>
<dbReference type="Gene3D" id="1.10.260.40">
    <property type="entry name" value="lambda repressor-like DNA-binding domains"/>
    <property type="match status" value="1"/>
</dbReference>
<dbReference type="SUPFAM" id="SSF47413">
    <property type="entry name" value="lambda repressor-like DNA-binding domains"/>
    <property type="match status" value="1"/>
</dbReference>
<accession>A0ABX8HB45</accession>
<evidence type="ECO:0000259" key="1">
    <source>
        <dbReference type="PROSITE" id="PS50943"/>
    </source>
</evidence>
<dbReference type="SMART" id="SM00530">
    <property type="entry name" value="HTH_XRE"/>
    <property type="match status" value="1"/>
</dbReference>
<feature type="domain" description="HTH cro/C1-type" evidence="1">
    <location>
        <begin position="9"/>
        <end position="62"/>
    </location>
</feature>
<reference evidence="2 3" key="1">
    <citation type="submission" date="2021-06" db="EMBL/GenBank/DDBJ databases">
        <title>Whole genome sequence of Paenibacillus sophorae DSM23020 for comparative genomics.</title>
        <authorList>
            <person name="Kim M.-J."/>
            <person name="Lee G."/>
            <person name="Shin J.-H."/>
        </authorList>
    </citation>
    <scope>NUCLEOTIDE SEQUENCE [LARGE SCALE GENOMIC DNA]</scope>
    <source>
        <strain evidence="2 3">DSM 23020</strain>
    </source>
</reference>
<dbReference type="Pfam" id="PF13443">
    <property type="entry name" value="HTH_26"/>
    <property type="match status" value="1"/>
</dbReference>
<dbReference type="Proteomes" id="UP000683429">
    <property type="component" value="Chromosome"/>
</dbReference>
<dbReference type="InterPro" id="IPR010982">
    <property type="entry name" value="Lambda_DNA-bd_dom_sf"/>
</dbReference>
<dbReference type="PROSITE" id="PS50943">
    <property type="entry name" value="HTH_CROC1"/>
    <property type="match status" value="1"/>
</dbReference>